<dbReference type="SUPFAM" id="SSF48403">
    <property type="entry name" value="Ankyrin repeat"/>
    <property type="match status" value="2"/>
</dbReference>
<dbReference type="InterPro" id="IPR056884">
    <property type="entry name" value="NPHP3-like_N"/>
</dbReference>
<keyword evidence="2 3" id="KW-0040">ANK repeat</keyword>
<evidence type="ECO:0000256" key="3">
    <source>
        <dbReference type="PROSITE-ProRule" id="PRU00023"/>
    </source>
</evidence>
<dbReference type="InterPro" id="IPR036770">
    <property type="entry name" value="Ankyrin_rpt-contain_sf"/>
</dbReference>
<dbReference type="Pfam" id="PF22939">
    <property type="entry name" value="WHD_GPIID"/>
    <property type="match status" value="1"/>
</dbReference>
<feature type="domain" description="GPI inositol-deacylase winged helix" evidence="4">
    <location>
        <begin position="242"/>
        <end position="316"/>
    </location>
</feature>
<dbReference type="Pfam" id="PF24883">
    <property type="entry name" value="NPHP3_N"/>
    <property type="match status" value="1"/>
</dbReference>
<evidence type="ECO:0000259" key="4">
    <source>
        <dbReference type="Pfam" id="PF22939"/>
    </source>
</evidence>
<dbReference type="SMART" id="SM00248">
    <property type="entry name" value="ANK"/>
    <property type="match status" value="12"/>
</dbReference>
<dbReference type="Pfam" id="PF12796">
    <property type="entry name" value="Ank_2"/>
    <property type="match status" value="4"/>
</dbReference>
<dbReference type="PROSITE" id="PS50297">
    <property type="entry name" value="ANK_REP_REGION"/>
    <property type="match status" value="1"/>
</dbReference>
<reference evidence="6 7" key="1">
    <citation type="journal article" date="2019" name="Nat. Ecol. Evol.">
        <title>Megaphylogeny resolves global patterns of mushroom evolution.</title>
        <authorList>
            <person name="Varga T."/>
            <person name="Krizsan K."/>
            <person name="Foldi C."/>
            <person name="Dima B."/>
            <person name="Sanchez-Garcia M."/>
            <person name="Sanchez-Ramirez S."/>
            <person name="Szollosi G.J."/>
            <person name="Szarkandi J.G."/>
            <person name="Papp V."/>
            <person name="Albert L."/>
            <person name="Andreopoulos W."/>
            <person name="Angelini C."/>
            <person name="Antonin V."/>
            <person name="Barry K.W."/>
            <person name="Bougher N.L."/>
            <person name="Buchanan P."/>
            <person name="Buyck B."/>
            <person name="Bense V."/>
            <person name="Catcheside P."/>
            <person name="Chovatia M."/>
            <person name="Cooper J."/>
            <person name="Damon W."/>
            <person name="Desjardin D."/>
            <person name="Finy P."/>
            <person name="Geml J."/>
            <person name="Haridas S."/>
            <person name="Hughes K."/>
            <person name="Justo A."/>
            <person name="Karasinski D."/>
            <person name="Kautmanova I."/>
            <person name="Kiss B."/>
            <person name="Kocsube S."/>
            <person name="Kotiranta H."/>
            <person name="LaButti K.M."/>
            <person name="Lechner B.E."/>
            <person name="Liimatainen K."/>
            <person name="Lipzen A."/>
            <person name="Lukacs Z."/>
            <person name="Mihaltcheva S."/>
            <person name="Morgado L.N."/>
            <person name="Niskanen T."/>
            <person name="Noordeloos M.E."/>
            <person name="Ohm R.A."/>
            <person name="Ortiz-Santana B."/>
            <person name="Ovrebo C."/>
            <person name="Racz N."/>
            <person name="Riley R."/>
            <person name="Savchenko A."/>
            <person name="Shiryaev A."/>
            <person name="Soop K."/>
            <person name="Spirin V."/>
            <person name="Szebenyi C."/>
            <person name="Tomsovsky M."/>
            <person name="Tulloss R.E."/>
            <person name="Uehling J."/>
            <person name="Grigoriev I.V."/>
            <person name="Vagvolgyi C."/>
            <person name="Papp T."/>
            <person name="Martin F.M."/>
            <person name="Miettinen O."/>
            <person name="Hibbett D.S."/>
            <person name="Nagy L.G."/>
        </authorList>
    </citation>
    <scope>NUCLEOTIDE SEQUENCE [LARGE SCALE GENOMIC DNA]</scope>
    <source>
        <strain evidence="6 7">CBS 121175</strain>
    </source>
</reference>
<organism evidence="6 7">
    <name type="scientific">Coprinopsis marcescibilis</name>
    <name type="common">Agaric fungus</name>
    <name type="synonym">Psathyrella marcescibilis</name>
    <dbReference type="NCBI Taxonomy" id="230819"/>
    <lineage>
        <taxon>Eukaryota</taxon>
        <taxon>Fungi</taxon>
        <taxon>Dikarya</taxon>
        <taxon>Basidiomycota</taxon>
        <taxon>Agaricomycotina</taxon>
        <taxon>Agaricomycetes</taxon>
        <taxon>Agaricomycetidae</taxon>
        <taxon>Agaricales</taxon>
        <taxon>Agaricineae</taxon>
        <taxon>Psathyrellaceae</taxon>
        <taxon>Coprinopsis</taxon>
    </lineage>
</organism>
<evidence type="ECO:0000256" key="2">
    <source>
        <dbReference type="ARBA" id="ARBA00023043"/>
    </source>
</evidence>
<name>A0A5C3KZB9_COPMA</name>
<dbReference type="PROSITE" id="PS50088">
    <property type="entry name" value="ANK_REPEAT"/>
    <property type="match status" value="4"/>
</dbReference>
<gene>
    <name evidence="6" type="ORF">FA15DRAFT_84227</name>
</gene>
<feature type="repeat" description="ANK" evidence="3">
    <location>
        <begin position="820"/>
        <end position="852"/>
    </location>
</feature>
<dbReference type="InterPro" id="IPR054471">
    <property type="entry name" value="GPIID_WHD"/>
</dbReference>
<feature type="repeat" description="ANK" evidence="3">
    <location>
        <begin position="786"/>
        <end position="808"/>
    </location>
</feature>
<dbReference type="Gene3D" id="1.25.40.20">
    <property type="entry name" value="Ankyrin repeat-containing domain"/>
    <property type="match status" value="4"/>
</dbReference>
<dbReference type="InterPro" id="IPR002110">
    <property type="entry name" value="Ankyrin_rpt"/>
</dbReference>
<keyword evidence="7" id="KW-1185">Reference proteome</keyword>
<evidence type="ECO:0000313" key="6">
    <source>
        <dbReference type="EMBL" id="TFK21268.1"/>
    </source>
</evidence>
<dbReference type="STRING" id="230819.A0A5C3KZB9"/>
<dbReference type="OrthoDB" id="194358at2759"/>
<proteinExistence type="predicted"/>
<sequence>MVTHWVERSAVTAHLQNLAKSQKNVCVVVAFCRYTDPIPVKDILAAIVRQLLEDYPSTGQFIKPMYEYHKQRGTRPSQSELFELLENISTSGIFLKSFYVLDGLDEAPSDIQIDVLTSLSSLRINFFITSRPLDSLKEIVPTAVFIDIVVQDRDIEILVDQKTTRMPGLRKLLMIDGWRDKVISKILEKSSGMMLLASLQLDMLRGCLSIRDLRDSLELLPSGIDLLYAVTLERIKTEGHIDLATRVFIWVIYAYRSLSIGELQKAVAVCPETYQFDPERIVDESLLVSVCCGLITVDQESRLVRLVHYTARDYLKPTLDNHSPLPHTVISSTCAAYLLACRFNNRRFREQFDMMDLFQRDPFLDYSYSNWAPHAREHNPISGVVCDFVRQCNNYPIHLRTFYMYTHMDSLNSLHVAASHGLTELLEVTNTAGNKPDINSCTTPGNATALILAAQYGFLQVVKHLLQEDNIDVNAQTIAGVTALMAASSDGFVAIAKSLLEFPGINVNARSVHGLTALASAIDNGHTAIAKALVRAEGIDVNHIGMYGQTPLIKATQFGLPEIVSDLVNATGIKINFSDNFGRTALSHAASSGDLSVVKTLLSVPGIDINSRSNRESAPLKMASLFRHVEVVKTLLAAGAELTEEDLIDETRMGSLEVLDVLLAVEGINVNARIERSYGDGDTMLSAAVRQGPELVERLLQVEGIDVNLAKGRGATPLMEASNHAAPEVVALLLGTVGIQVNAKDDDGRTALWHASNAAPVCTKRRRVVELLLAVPGVRVNIADSRGHTPLAVASLNGSLDIVERLLQFEMTAINSRDRKGKTPLDLAVGANHGEVVQHLRRAGGKTGWKEQGISRLSE</sequence>
<dbReference type="PANTHER" id="PTHR24173:SF74">
    <property type="entry name" value="ANKYRIN REPEAT DOMAIN-CONTAINING PROTEIN 16"/>
    <property type="match status" value="1"/>
</dbReference>
<accession>A0A5C3KZB9</accession>
<dbReference type="Proteomes" id="UP000307440">
    <property type="component" value="Unassembled WGS sequence"/>
</dbReference>
<feature type="domain" description="Nephrocystin 3-like N-terminal" evidence="5">
    <location>
        <begin position="10"/>
        <end position="131"/>
    </location>
</feature>
<dbReference type="PANTHER" id="PTHR24173">
    <property type="entry name" value="ANKYRIN REPEAT CONTAINING"/>
    <property type="match status" value="1"/>
</dbReference>
<feature type="repeat" description="ANK" evidence="3">
    <location>
        <begin position="615"/>
        <end position="647"/>
    </location>
</feature>
<evidence type="ECO:0000259" key="5">
    <source>
        <dbReference type="Pfam" id="PF24883"/>
    </source>
</evidence>
<evidence type="ECO:0000313" key="7">
    <source>
        <dbReference type="Proteomes" id="UP000307440"/>
    </source>
</evidence>
<keyword evidence="1" id="KW-0677">Repeat</keyword>
<dbReference type="AlphaFoldDB" id="A0A5C3KZB9"/>
<evidence type="ECO:0000256" key="1">
    <source>
        <dbReference type="ARBA" id="ARBA00022737"/>
    </source>
</evidence>
<dbReference type="EMBL" id="ML210273">
    <property type="protein sequence ID" value="TFK21268.1"/>
    <property type="molecule type" value="Genomic_DNA"/>
</dbReference>
<protein>
    <submittedName>
        <fullName evidence="6">Ankyrin</fullName>
    </submittedName>
</protein>
<feature type="repeat" description="ANK" evidence="3">
    <location>
        <begin position="581"/>
        <end position="614"/>
    </location>
</feature>